<keyword evidence="5" id="KW-1185">Reference proteome</keyword>
<evidence type="ECO:0008006" key="6">
    <source>
        <dbReference type="Google" id="ProtNLM"/>
    </source>
</evidence>
<keyword evidence="1" id="KW-0472">Membrane</keyword>
<keyword evidence="1" id="KW-0812">Transmembrane</keyword>
<feature type="domain" description="CHAT" evidence="2">
    <location>
        <begin position="825"/>
        <end position="974"/>
    </location>
</feature>
<reference evidence="5" key="1">
    <citation type="submission" date="2016-11" db="EMBL/GenBank/DDBJ databases">
        <authorList>
            <person name="Shukria A."/>
            <person name="Stevens D.C."/>
        </authorList>
    </citation>
    <scope>NUCLEOTIDE SEQUENCE [LARGE SCALE GENOMIC DNA]</scope>
    <source>
        <strain evidence="5">Cbfe23</strain>
    </source>
</reference>
<dbReference type="STRING" id="83449.BON30_24695"/>
<evidence type="ECO:0000313" key="4">
    <source>
        <dbReference type="EMBL" id="OJH38337.1"/>
    </source>
</evidence>
<dbReference type="EMBL" id="MPIN01000006">
    <property type="protein sequence ID" value="OJH38337.1"/>
    <property type="molecule type" value="Genomic_DNA"/>
</dbReference>
<gene>
    <name evidence="4" type="ORF">BON30_24695</name>
</gene>
<feature type="transmembrane region" description="Helical" evidence="1">
    <location>
        <begin position="82"/>
        <end position="104"/>
    </location>
</feature>
<dbReference type="AlphaFoldDB" id="A0A1L9B7V4"/>
<dbReference type="InterPro" id="IPR024983">
    <property type="entry name" value="CHAT_dom"/>
</dbReference>
<comment type="caution">
    <text evidence="4">The sequence shown here is derived from an EMBL/GenBank/DDBJ whole genome shotgun (WGS) entry which is preliminary data.</text>
</comment>
<keyword evidence="1" id="KW-1133">Transmembrane helix</keyword>
<dbReference type="SUPFAM" id="SSF48452">
    <property type="entry name" value="TPR-like"/>
    <property type="match status" value="1"/>
</dbReference>
<dbReference type="Pfam" id="PF12770">
    <property type="entry name" value="CHAT"/>
    <property type="match status" value="1"/>
</dbReference>
<name>A0A1L9B7V4_9BACT</name>
<organism evidence="4 5">
    <name type="scientific">Cystobacter ferrugineus</name>
    <dbReference type="NCBI Taxonomy" id="83449"/>
    <lineage>
        <taxon>Bacteria</taxon>
        <taxon>Pseudomonadati</taxon>
        <taxon>Myxococcota</taxon>
        <taxon>Myxococcia</taxon>
        <taxon>Myxococcales</taxon>
        <taxon>Cystobacterineae</taxon>
        <taxon>Archangiaceae</taxon>
        <taxon>Cystobacter</taxon>
    </lineage>
</organism>
<dbReference type="RefSeq" id="WP_071900843.1">
    <property type="nucleotide sequence ID" value="NZ_MPIN01000006.1"/>
</dbReference>
<protein>
    <recommendedName>
        <fullName evidence="6">CHAT domain-containing protein</fullName>
    </recommendedName>
</protein>
<evidence type="ECO:0000256" key="1">
    <source>
        <dbReference type="SAM" id="Phobius"/>
    </source>
</evidence>
<evidence type="ECO:0000259" key="3">
    <source>
        <dbReference type="Pfam" id="PF13490"/>
    </source>
</evidence>
<dbReference type="InterPro" id="IPR041916">
    <property type="entry name" value="Anti_sigma_zinc_sf"/>
</dbReference>
<dbReference type="OrthoDB" id="5526017at2"/>
<feature type="domain" description="Putative zinc-finger" evidence="3">
    <location>
        <begin position="15"/>
        <end position="42"/>
    </location>
</feature>
<dbReference type="Gene3D" id="1.25.40.10">
    <property type="entry name" value="Tetratricopeptide repeat domain"/>
    <property type="match status" value="1"/>
</dbReference>
<sequence length="988" mass="108960">MDRHSERVDSLCENVELFVDGELAPEDAEAFRQHLPGCARCQRGVTDLLQLKLLAHRHPERAGARAPVAFSRAPRATLWRRPLVLVPATLAAALLVLVAVRLLLPSTPRQDVWLAQRPQRLLEARLGYSSADGHRPLAARMMGGSDNPEELPFEDMAWLKQEDLHGLAAAYLVRDDPGLADRALQTLEPMEHSPELDNDRAVALLLKGEPRDALRLVDGVLEQHPRHAQALWNRGLALRQLDLPLLAARAFTEVAALKEPGWSEEAAQKAEALRRDVFERHTRWTVTRAAGRALLEAAPGELPKGFGEVPISRLFFYDAVRAAPDRERVLALLPVARELDAREGGDVLERYVRRVAEADFSRRAPLAREYAALVAKRLSPEERERFLAALLASREDDILLGALLQMGATARHLALYETKAAATGDRWFQLLVAQERAKSESAAGNRALATRTLLAARSLCPARGLEYRCLCIDRELSNLYRQRDMVDAARTHTERGWREARENNEWELENDLLWNLSQVARLVNDATLTRAYLGEYLERGREDADMRRRAHQDLASIAIQELRVDEARREIDAALATGLPLASSGAFFLTDISRLKSEPGDEAHLNRALEAARPTLSAGERAVATHMLGRFYIERDAARGRSLLWRAIEEATAPGLAEDPGAQRARAYSYTSLLHDAGRRGAFPEALELFARERGMELPGQCLLAVTADSERTLLLARGSTGELLGHFDESRREPLPQRLEGLVPEPLLAALRACPRVEVLARPPLHGRAGLLPSEMAWSYLTRSSPPRVPPTGPAVHLVVSNVDAKLPPGMSLKRLNDWTPVFGPGEQRITLSGAEATPSRVLAAMKDATEIDLVAHGIVNGYSNTSYLLLAPEQEGASEELSVPRVRSASLRGAPFVVLVACHAAHTAYTLDTPFSLPASFIEAGARGVLAATVQIPDLEAGAFFNAVRERIRSGTPPALALRDERVQWLRAGRGAAWLDSVLLFE</sequence>
<accession>A0A1L9B7V4</accession>
<evidence type="ECO:0000313" key="5">
    <source>
        <dbReference type="Proteomes" id="UP000182229"/>
    </source>
</evidence>
<dbReference type="InterPro" id="IPR027383">
    <property type="entry name" value="Znf_put"/>
</dbReference>
<evidence type="ECO:0000259" key="2">
    <source>
        <dbReference type="Pfam" id="PF12770"/>
    </source>
</evidence>
<dbReference type="Proteomes" id="UP000182229">
    <property type="component" value="Unassembled WGS sequence"/>
</dbReference>
<reference evidence="4 5" key="2">
    <citation type="submission" date="2016-12" db="EMBL/GenBank/DDBJ databases">
        <title>Draft Genome Sequence of Cystobacter ferrugineus Strain Cbfe23.</title>
        <authorList>
            <person name="Akbar S."/>
            <person name="Dowd S.E."/>
            <person name="Stevens D.C."/>
        </authorList>
    </citation>
    <scope>NUCLEOTIDE SEQUENCE [LARGE SCALE GENOMIC DNA]</scope>
    <source>
        <strain evidence="4 5">Cbfe23</strain>
    </source>
</reference>
<dbReference type="Gene3D" id="1.10.10.1320">
    <property type="entry name" value="Anti-sigma factor, zinc-finger domain"/>
    <property type="match status" value="1"/>
</dbReference>
<dbReference type="Pfam" id="PF13490">
    <property type="entry name" value="zf-HC2"/>
    <property type="match status" value="1"/>
</dbReference>
<proteinExistence type="predicted"/>
<dbReference type="InterPro" id="IPR011990">
    <property type="entry name" value="TPR-like_helical_dom_sf"/>
</dbReference>